<feature type="domain" description="Phytase-like" evidence="2">
    <location>
        <begin position="86"/>
        <end position="475"/>
    </location>
</feature>
<evidence type="ECO:0000313" key="4">
    <source>
        <dbReference type="Proteomes" id="UP000572817"/>
    </source>
</evidence>
<proteinExistence type="predicted"/>
<name>A0A8H4N0B1_9PEZI</name>
<dbReference type="Pfam" id="PF13449">
    <property type="entry name" value="Phytase-like"/>
    <property type="match status" value="1"/>
</dbReference>
<dbReference type="PANTHER" id="PTHR37957">
    <property type="entry name" value="BLR7070 PROTEIN"/>
    <property type="match status" value="1"/>
</dbReference>
<dbReference type="AlphaFoldDB" id="A0A8H4N0B1"/>
<keyword evidence="4" id="KW-1185">Reference proteome</keyword>
<keyword evidence="1" id="KW-0732">Signal</keyword>
<evidence type="ECO:0000259" key="2">
    <source>
        <dbReference type="Pfam" id="PF13449"/>
    </source>
</evidence>
<protein>
    <recommendedName>
        <fullName evidence="2">Phytase-like domain-containing protein</fullName>
    </recommendedName>
</protein>
<feature type="chain" id="PRO_5034704784" description="Phytase-like domain-containing protein" evidence="1">
    <location>
        <begin position="20"/>
        <end position="539"/>
    </location>
</feature>
<dbReference type="EMBL" id="WWBZ02000051">
    <property type="protein sequence ID" value="KAF4304165.1"/>
    <property type="molecule type" value="Genomic_DNA"/>
</dbReference>
<organism evidence="3 4">
    <name type="scientific">Botryosphaeria dothidea</name>
    <dbReference type="NCBI Taxonomy" id="55169"/>
    <lineage>
        <taxon>Eukaryota</taxon>
        <taxon>Fungi</taxon>
        <taxon>Dikarya</taxon>
        <taxon>Ascomycota</taxon>
        <taxon>Pezizomycotina</taxon>
        <taxon>Dothideomycetes</taxon>
        <taxon>Dothideomycetes incertae sedis</taxon>
        <taxon>Botryosphaeriales</taxon>
        <taxon>Botryosphaeriaceae</taxon>
        <taxon>Botryosphaeria</taxon>
    </lineage>
</organism>
<accession>A0A8H4N0B1</accession>
<comment type="caution">
    <text evidence="3">The sequence shown here is derived from an EMBL/GenBank/DDBJ whole genome shotgun (WGS) entry which is preliminary data.</text>
</comment>
<evidence type="ECO:0000313" key="3">
    <source>
        <dbReference type="EMBL" id="KAF4304165.1"/>
    </source>
</evidence>
<gene>
    <name evidence="3" type="ORF">GTA08_BOTSDO08404</name>
</gene>
<reference evidence="3" key="1">
    <citation type="submission" date="2020-04" db="EMBL/GenBank/DDBJ databases">
        <title>Genome Assembly and Annotation of Botryosphaeria dothidea sdau 11-99, a Latent Pathogen of Apple Fruit Ring Rot in China.</title>
        <authorList>
            <person name="Yu C."/>
            <person name="Diao Y."/>
            <person name="Lu Q."/>
            <person name="Zhao J."/>
            <person name="Cui S."/>
            <person name="Peng C."/>
            <person name="He B."/>
            <person name="Liu H."/>
        </authorList>
    </citation>
    <scope>NUCLEOTIDE SEQUENCE [LARGE SCALE GENOMIC DNA]</scope>
    <source>
        <strain evidence="3">Sdau11-99</strain>
    </source>
</reference>
<feature type="signal peptide" evidence="1">
    <location>
        <begin position="1"/>
        <end position="19"/>
    </location>
</feature>
<dbReference type="OrthoDB" id="425936at2759"/>
<dbReference type="InterPro" id="IPR027372">
    <property type="entry name" value="Phytase-like_dom"/>
</dbReference>
<sequence length="539" mass="56802">MLTPSLLAALALFQPLSSASAPSSSAPAVNTTTCNGNTYTYRALAGYGFVPGNARDKYGDTLGGLGSSIAIEHASWTRAANGTYTGVLWSLPDRGWNTNGTLNFTPRVHKLGISFTPAAAAAAPNLRLTYLDTVLFRDPSGVPVTGLDADFEGAVSFPGFPDLPAATYAGDGFGRNGTGGRRVSVDSEGLVLGPDGSFWVSDEYGPYIYRFSREGRMVGAIRPPDAFVPIRNGSERYDALSTLSRRDASSQLTSAHSFSAASAPLYDPARVPVPEDPASGRANNQGFEGLTISPDGATLSVLIQSALMQEGGAKASTRRHARLLQYDIAANASRPAYQRAYVVPLPLVATAENKTRVAAQSEILALGATQFLVLARDSNAGRAAASTQSAYRRVDVLDIADATDVRAAVPGVDAVNGSVASAAGVLKSGVRPARYCAWLDFNVNEQLGRFGLHNGGADDRGLLNEKWEALAVVPVIGEDGERVEGEWFVVSLSDDDFITQDGYMDGGKFRYADETAASLDNQALVFRVGLEAGLRPAGF</sequence>
<dbReference type="Proteomes" id="UP000572817">
    <property type="component" value="Unassembled WGS sequence"/>
</dbReference>
<evidence type="ECO:0000256" key="1">
    <source>
        <dbReference type="SAM" id="SignalP"/>
    </source>
</evidence>
<dbReference type="PANTHER" id="PTHR37957:SF1">
    <property type="entry name" value="PHYTASE-LIKE DOMAIN-CONTAINING PROTEIN"/>
    <property type="match status" value="1"/>
</dbReference>